<evidence type="ECO:0000313" key="1">
    <source>
        <dbReference type="EMBL" id="JAT84294.1"/>
    </source>
</evidence>
<accession>A0A1E1WBD3</accession>
<dbReference type="EMBL" id="GDQN01006760">
    <property type="protein sequence ID" value="JAT84294.1"/>
    <property type="molecule type" value="Transcribed_RNA"/>
</dbReference>
<gene>
    <name evidence="1" type="ORF">g.11965</name>
</gene>
<name>A0A1E1WBD3_PECGO</name>
<sequence length="104" mass="12072">MQSVINCVGDYDCNRIKSTKPEVLQCTQQCDSQQSKVTRYRGNTEGKEADVIKEDLCSCNVSADDTSNRAKWKEKTRNKDPTTIWEQCKGERENIMLYFYFLIT</sequence>
<reference evidence="1" key="1">
    <citation type="submission" date="2015-09" db="EMBL/GenBank/DDBJ databases">
        <title>De novo assembly of Pectinophora gossypiella (Pink Bollworm) gut transcriptome.</title>
        <authorList>
            <person name="Tassone E.E."/>
        </authorList>
    </citation>
    <scope>NUCLEOTIDE SEQUENCE</scope>
</reference>
<dbReference type="AlphaFoldDB" id="A0A1E1WBD3"/>
<organism evidence="1">
    <name type="scientific">Pectinophora gossypiella</name>
    <name type="common">Cotton pink bollworm</name>
    <name type="synonym">Depressaria gossypiella</name>
    <dbReference type="NCBI Taxonomy" id="13191"/>
    <lineage>
        <taxon>Eukaryota</taxon>
        <taxon>Metazoa</taxon>
        <taxon>Ecdysozoa</taxon>
        <taxon>Arthropoda</taxon>
        <taxon>Hexapoda</taxon>
        <taxon>Insecta</taxon>
        <taxon>Pterygota</taxon>
        <taxon>Neoptera</taxon>
        <taxon>Endopterygota</taxon>
        <taxon>Lepidoptera</taxon>
        <taxon>Glossata</taxon>
        <taxon>Ditrysia</taxon>
        <taxon>Gelechioidea</taxon>
        <taxon>Gelechiidae</taxon>
        <taxon>Apatetrinae</taxon>
        <taxon>Pectinophora</taxon>
    </lineage>
</organism>
<proteinExistence type="predicted"/>
<protein>
    <submittedName>
        <fullName evidence="1">Uncharacterized protein</fullName>
    </submittedName>
</protein>